<evidence type="ECO:0000256" key="3">
    <source>
        <dbReference type="ARBA" id="ARBA00022801"/>
    </source>
</evidence>
<comment type="similarity">
    <text evidence="1">Belongs to the phospholipase B-like family.</text>
</comment>
<evidence type="ECO:0000256" key="4">
    <source>
        <dbReference type="ARBA" id="ARBA00022963"/>
    </source>
</evidence>
<comment type="caution">
    <text evidence="7">The sequence shown here is derived from an EMBL/GenBank/DDBJ whole genome shotgun (WGS) entry which is preliminary data.</text>
</comment>
<dbReference type="Gene3D" id="3.60.60.30">
    <property type="match status" value="2"/>
</dbReference>
<dbReference type="PANTHER" id="PTHR12370">
    <property type="entry name" value="PHOSPHOLIPASE B-RELATED"/>
    <property type="match status" value="1"/>
</dbReference>
<sequence length="1125" mass="129276">MSFKFRSYRKFNSDSYTLLTSLVLEHFMDLKMPAFWILLCALVSTTLCSKIRNASVTYDQKSQKFTIHDFIADNSVAYGNFNDEIFQTGWSYLEVKSNELFPDPVQAYAAGLVEGFLTADLLKKHWSNTVADYCKGEEPYCQRLQDFLEQNLDFINKNVEFKRKYDVYWHHVALILEQLQGLDDGFRNITTGPSTKVNVMGLMLLNIMGDMEDLEVVLNKKVQKAFGSGSCSALVKVLPDNKDIYFSQDTWSSYNTMLRILKKYSLKFHTSLNEGSPIIPGHTYTFSSQPGLLSSQDDFYLISSGLAAMETTIGNGNASLWQYVTPEGTILEWQRNIIANRLAKNGKQWVTLFSIMNSGTYNNQWMILDYTKFQPGKPLEDGLFWVLEQLPGYLHSEDVTDVLRKQNYWPSYNVAYFKDIFNMSGGQINAEKYGDWFTYERNPRALIFRRDQGKVQDISTMTKLMRYNDYTNDPLSRCNCTPPYSAENAIAARCDLNPENGTYPFAALGHRQHGATDMKLTSSEMFKSLEFVAFGGPTYDPLPPFQWSKSDFDKKVKHEGHPDLWQFKPIVHKWFIIYKLKMAALLVLLTLCIPIISCSIIKNASVTYNQQTKKFTIHDYIVDTSVAYGSFQDEIFETGWSYLEVKSNAVFSDPVQAYAAGLVEGFLTQDLLKKHWINMAADYCVDEKPYCQRLQKFLQQNLNFMNKNIEIKRNYDVYWHQVALVLEQLKGLEDGFRNITAKPSTEVDVMGFMLLNVMGDIIDLEKILDKKVQRLFGRGSCSALIKVLPNNKDIYFSHDTWTTYSSMLRILKKYSFQFHTSLAAGSPIIPGHTCTFSSSPGLILSQDDFYLISTGLAAMETTIVNSNSSLWQYVTPEGVILEWQRNIIANRLAKNGKQWVTLFGIMNSGTYNNQWMILDYNKFQAGKPLEDGLLWVLEQLPGYLHSEDVTNILRKRNYWPSYNIAYFKDIFNISDAPENVKKFGDFFTYEKAPRALIFKRDHNKVEDVTSMIKLMRYNDYTHDPLSRCNCSPPYSAVSAIAARCDLNPVNGTYPFSSLGPDHEGATDMKLTTFKLFQNLEFVAFGGPTYDSVPPFQWSKSEYDKKMKHEGHPDLWKFKPIIHKWM</sequence>
<dbReference type="AlphaFoldDB" id="A0A8X7BX87"/>
<dbReference type="InterPro" id="IPR007000">
    <property type="entry name" value="PLipase_B-like"/>
</dbReference>
<evidence type="ECO:0000313" key="8">
    <source>
        <dbReference type="Proteomes" id="UP000886998"/>
    </source>
</evidence>
<evidence type="ECO:0000256" key="6">
    <source>
        <dbReference type="ARBA" id="ARBA00023180"/>
    </source>
</evidence>
<keyword evidence="4" id="KW-0442">Lipid degradation</keyword>
<gene>
    <name evidence="7" type="primary">PLBD2</name>
    <name evidence="7" type="ORF">TNIN_194141</name>
</gene>
<evidence type="ECO:0000256" key="2">
    <source>
        <dbReference type="ARBA" id="ARBA00022729"/>
    </source>
</evidence>
<proteinExistence type="inferred from homology"/>
<accession>A0A8X7BX87</accession>
<evidence type="ECO:0000256" key="5">
    <source>
        <dbReference type="ARBA" id="ARBA00023098"/>
    </source>
</evidence>
<dbReference type="PANTHER" id="PTHR12370:SF3">
    <property type="entry name" value="PHOSPHOLIPASE B-LIKE 2-RELATED"/>
    <property type="match status" value="1"/>
</dbReference>
<dbReference type="Proteomes" id="UP000886998">
    <property type="component" value="Unassembled WGS sequence"/>
</dbReference>
<dbReference type="EMBL" id="BMAV01006458">
    <property type="protein sequence ID" value="GFY48436.1"/>
    <property type="molecule type" value="Genomic_DNA"/>
</dbReference>
<evidence type="ECO:0000313" key="7">
    <source>
        <dbReference type="EMBL" id="GFY48436.1"/>
    </source>
</evidence>
<keyword evidence="2" id="KW-0732">Signal</keyword>
<dbReference type="GO" id="GO:0005576">
    <property type="term" value="C:extracellular region"/>
    <property type="evidence" value="ECO:0007669"/>
    <property type="project" value="TreeGrafter"/>
</dbReference>
<keyword evidence="8" id="KW-1185">Reference proteome</keyword>
<keyword evidence="3" id="KW-0378">Hydrolase</keyword>
<reference evidence="7" key="1">
    <citation type="submission" date="2020-08" db="EMBL/GenBank/DDBJ databases">
        <title>Multicomponent nature underlies the extraordinary mechanical properties of spider dragline silk.</title>
        <authorList>
            <person name="Kono N."/>
            <person name="Nakamura H."/>
            <person name="Mori M."/>
            <person name="Yoshida Y."/>
            <person name="Ohtoshi R."/>
            <person name="Malay A.D."/>
            <person name="Moran D.A.P."/>
            <person name="Tomita M."/>
            <person name="Numata K."/>
            <person name="Arakawa K."/>
        </authorList>
    </citation>
    <scope>NUCLEOTIDE SEQUENCE</scope>
</reference>
<keyword evidence="6" id="KW-0325">Glycoprotein</keyword>
<protein>
    <submittedName>
        <fullName evidence="7">Putative phospholipase B-like 2</fullName>
    </submittedName>
</protein>
<dbReference type="OrthoDB" id="443524at2759"/>
<evidence type="ECO:0000256" key="1">
    <source>
        <dbReference type="ARBA" id="ARBA00007835"/>
    </source>
</evidence>
<dbReference type="GO" id="GO:0004620">
    <property type="term" value="F:phospholipase activity"/>
    <property type="evidence" value="ECO:0007669"/>
    <property type="project" value="InterPro"/>
</dbReference>
<name>A0A8X7BX87_9ARAC</name>
<organism evidence="7 8">
    <name type="scientific">Trichonephila inaurata madagascariensis</name>
    <dbReference type="NCBI Taxonomy" id="2747483"/>
    <lineage>
        <taxon>Eukaryota</taxon>
        <taxon>Metazoa</taxon>
        <taxon>Ecdysozoa</taxon>
        <taxon>Arthropoda</taxon>
        <taxon>Chelicerata</taxon>
        <taxon>Arachnida</taxon>
        <taxon>Araneae</taxon>
        <taxon>Araneomorphae</taxon>
        <taxon>Entelegynae</taxon>
        <taxon>Araneoidea</taxon>
        <taxon>Nephilidae</taxon>
        <taxon>Trichonephila</taxon>
        <taxon>Trichonephila inaurata</taxon>
    </lineage>
</organism>
<keyword evidence="5" id="KW-0443">Lipid metabolism</keyword>
<dbReference type="Pfam" id="PF04916">
    <property type="entry name" value="Phospholip_B"/>
    <property type="match status" value="2"/>
</dbReference>
<dbReference type="GO" id="GO:0009395">
    <property type="term" value="P:phospholipid catabolic process"/>
    <property type="evidence" value="ECO:0007669"/>
    <property type="project" value="TreeGrafter"/>
</dbReference>